<evidence type="ECO:0000259" key="2">
    <source>
        <dbReference type="PROSITE" id="PS51468"/>
    </source>
</evidence>
<feature type="transmembrane region" description="Helical" evidence="1">
    <location>
        <begin position="121"/>
        <end position="138"/>
    </location>
</feature>
<organism evidence="3 4">
    <name type="scientific">Luteolibacter arcticus</name>
    <dbReference type="NCBI Taxonomy" id="1581411"/>
    <lineage>
        <taxon>Bacteria</taxon>
        <taxon>Pseudomonadati</taxon>
        <taxon>Verrucomicrobiota</taxon>
        <taxon>Verrucomicrobiia</taxon>
        <taxon>Verrucomicrobiales</taxon>
        <taxon>Verrucomicrobiaceae</taxon>
        <taxon>Luteolibacter</taxon>
    </lineage>
</organism>
<keyword evidence="1" id="KW-1133">Transmembrane helix</keyword>
<accession>A0ABT3GL00</accession>
<name>A0ABT3GL00_9BACT</name>
<feature type="transmembrane region" description="Helical" evidence="1">
    <location>
        <begin position="177"/>
        <end position="198"/>
    </location>
</feature>
<protein>
    <submittedName>
        <fullName evidence="3">PEP-CTERM sorting domain-containing protein</fullName>
    </submittedName>
</protein>
<dbReference type="InterPro" id="IPR013424">
    <property type="entry name" value="Ice-binding_C"/>
</dbReference>
<feature type="domain" description="VIT" evidence="2">
    <location>
        <begin position="357"/>
        <end position="486"/>
    </location>
</feature>
<keyword evidence="1" id="KW-0472">Membrane</keyword>
<proteinExistence type="predicted"/>
<keyword evidence="4" id="KW-1185">Reference proteome</keyword>
<sequence length="860" mass="94368">MKTWTTQAEKRLAEYLDERARREGFDDEEADELKSDLRRHIHEEAEREASGNIGLMQLEGILGRLDAGYRPAPEPWSGQSKRPLNPMWAWSWGVVMPVIVVLVEILTSFCGGVFFDPVPTWWHALLILLVPAINAWFLKGAPGAKEPTKGFAAGLAVIVAVFYGLLFLPLIHLSAFALIYIGMGLLSLTPVFAGLWTWRIGRQVGKESPDVPRYRRGWKAGLATALVALMALEGPSLWTRSQLEAATGNGADREAAVQRLRAFHSSRALLRACYERNGEMGRTTDIVGWMAHGWLQAATLGGSASSNLDTAKVRDVFFRVTGKPFTSVKPPRAVSETGFARRSRVDGDREWEFDEHVGGDDVALRLKNLDLSESRFDGHVDPRSRLGYGEWTMVFHNRAQNAQEARCQVLLPRGGRVSRLTLWVNGEPREAAFNAVSKVKAAYKAVAVVQRRDPVLVTMCGPDTVMVQCFPVPAGGDMKIRFGITAPLDGDLWEMPRILERNFGLKDGLEHAVWMQSEGTFDLLEQGAEKRTAAADGPGRSMALTLPAATIGNSLLAVKATADSGEAPAVWCEDKFAPAFERYLVREPKKFHRKPEGKLLVVIDGSASMDEAKPWLLQALSGRNADILLADDGVSPVTVRDLHDQRFSGGRDNEPALREAVRRAKSGEAGDIVWIHGPQAVGLAQTEALLQLIERGTRIPVIHEVMASPGPNRLAEALQSSGAMRRGPALLNPLEDLAAFLDTLAIERDEPASHWRRSATPPEGLGAPVWDHLARQWAMESIDSTLSEVPETDRPALAARYQLVTRVSGAVVLETIEQYEQHGLKPVDADSVPQVPGVPEPSTSLLILLAATAAACRRRR</sequence>
<dbReference type="Proteomes" id="UP001320876">
    <property type="component" value="Unassembled WGS sequence"/>
</dbReference>
<evidence type="ECO:0000313" key="3">
    <source>
        <dbReference type="EMBL" id="MCW1924195.1"/>
    </source>
</evidence>
<dbReference type="EMBL" id="JAPDDT010000007">
    <property type="protein sequence ID" value="MCW1924195.1"/>
    <property type="molecule type" value="Genomic_DNA"/>
</dbReference>
<gene>
    <name evidence="3" type="ORF">OKA05_16635</name>
</gene>
<feature type="transmembrane region" description="Helical" evidence="1">
    <location>
        <begin position="89"/>
        <end position="115"/>
    </location>
</feature>
<evidence type="ECO:0000313" key="4">
    <source>
        <dbReference type="Proteomes" id="UP001320876"/>
    </source>
</evidence>
<dbReference type="RefSeq" id="WP_264488302.1">
    <property type="nucleotide sequence ID" value="NZ_JAPDDT010000007.1"/>
</dbReference>
<dbReference type="Pfam" id="PF08487">
    <property type="entry name" value="VIT"/>
    <property type="match status" value="1"/>
</dbReference>
<keyword evidence="1" id="KW-0812">Transmembrane</keyword>
<evidence type="ECO:0000256" key="1">
    <source>
        <dbReference type="SAM" id="Phobius"/>
    </source>
</evidence>
<dbReference type="NCBIfam" id="TIGR02595">
    <property type="entry name" value="PEP_CTERM"/>
    <property type="match status" value="1"/>
</dbReference>
<dbReference type="PROSITE" id="PS51468">
    <property type="entry name" value="VIT"/>
    <property type="match status" value="1"/>
</dbReference>
<comment type="caution">
    <text evidence="3">The sequence shown here is derived from an EMBL/GenBank/DDBJ whole genome shotgun (WGS) entry which is preliminary data.</text>
</comment>
<dbReference type="InterPro" id="IPR013694">
    <property type="entry name" value="VIT"/>
</dbReference>
<feature type="transmembrane region" description="Helical" evidence="1">
    <location>
        <begin position="150"/>
        <end position="171"/>
    </location>
</feature>
<feature type="transmembrane region" description="Helical" evidence="1">
    <location>
        <begin position="218"/>
        <end position="238"/>
    </location>
</feature>
<reference evidence="3 4" key="1">
    <citation type="submission" date="2022-10" db="EMBL/GenBank/DDBJ databases">
        <title>Luteolibacter arcticus strain CCTCC AB 2014275, whole genome shotgun sequencing project.</title>
        <authorList>
            <person name="Zhao G."/>
            <person name="Shen L."/>
        </authorList>
    </citation>
    <scope>NUCLEOTIDE SEQUENCE [LARGE SCALE GENOMIC DNA]</scope>
    <source>
        <strain evidence="3 4">CCTCC AB 2014275</strain>
    </source>
</reference>